<organism evidence="7 8">
    <name type="scientific">Pteropus vampyrus</name>
    <name type="common">Large flying fox</name>
    <dbReference type="NCBI Taxonomy" id="132908"/>
    <lineage>
        <taxon>Eukaryota</taxon>
        <taxon>Metazoa</taxon>
        <taxon>Chordata</taxon>
        <taxon>Craniata</taxon>
        <taxon>Vertebrata</taxon>
        <taxon>Euteleostomi</taxon>
        <taxon>Mammalia</taxon>
        <taxon>Eutheria</taxon>
        <taxon>Laurasiatheria</taxon>
        <taxon>Chiroptera</taxon>
        <taxon>Yinpterochiroptera</taxon>
        <taxon>Pteropodoidea</taxon>
        <taxon>Pteropodidae</taxon>
        <taxon>Pteropodinae</taxon>
        <taxon>Pteropus</taxon>
    </lineage>
</organism>
<dbReference type="Pfam" id="PF05825">
    <property type="entry name" value="PSP94"/>
    <property type="match status" value="1"/>
</dbReference>
<dbReference type="GeneID" id="105288993"/>
<dbReference type="AlphaFoldDB" id="A0A6P3Q3X1"/>
<dbReference type="RefSeq" id="XP_039728333.1">
    <property type="nucleotide sequence ID" value="XM_039872399.1"/>
</dbReference>
<dbReference type="GO" id="GO:0005576">
    <property type="term" value="C:extracellular region"/>
    <property type="evidence" value="ECO:0007669"/>
    <property type="project" value="UniProtKB-SubCell"/>
</dbReference>
<dbReference type="OrthoDB" id="6076852at2759"/>
<dbReference type="PANTHER" id="PTHR10500:SF8">
    <property type="entry name" value="BETA-MICROSEMINOPROTEIN"/>
    <property type="match status" value="1"/>
</dbReference>
<keyword evidence="3 6" id="KW-0964">Secreted</keyword>
<dbReference type="RefSeq" id="XP_011353764.1">
    <property type="nucleotide sequence ID" value="XM_011355462.2"/>
</dbReference>
<keyword evidence="5" id="KW-1015">Disulfide bond</keyword>
<dbReference type="InterPro" id="IPR008735">
    <property type="entry name" value="PSP94"/>
</dbReference>
<name>A0A6P3Q3X1_PTEVA</name>
<reference evidence="8 9" key="1">
    <citation type="submission" date="2025-04" db="UniProtKB">
        <authorList>
            <consortium name="RefSeq"/>
        </authorList>
    </citation>
    <scope>IDENTIFICATION</scope>
    <source>
        <tissue evidence="8 9">Kidney</tissue>
    </source>
</reference>
<evidence type="ECO:0000256" key="6">
    <source>
        <dbReference type="RuleBase" id="RU364124"/>
    </source>
</evidence>
<evidence type="ECO:0000313" key="9">
    <source>
        <dbReference type="RefSeq" id="XP_023383747.1"/>
    </source>
</evidence>
<evidence type="ECO:0000256" key="5">
    <source>
        <dbReference type="ARBA" id="ARBA00023157"/>
    </source>
</evidence>
<dbReference type="CTD" id="4477"/>
<evidence type="ECO:0000256" key="3">
    <source>
        <dbReference type="ARBA" id="ARBA00022525"/>
    </source>
</evidence>
<evidence type="ECO:0000256" key="2">
    <source>
        <dbReference type="ARBA" id="ARBA00010352"/>
    </source>
</evidence>
<evidence type="ECO:0000256" key="1">
    <source>
        <dbReference type="ARBA" id="ARBA00004613"/>
    </source>
</evidence>
<sequence length="115" mass="12919">MQKALLCRLMVWSTFVTLCNAQCYFMPNMYTPGDLSNECKDLDGVTHPLSSKWKTENCEECSCGQDGISCCNIAAIPMNYDTIKCQKIFNKETCSYTVVEQKDPGKTCFVSGWAI</sequence>
<dbReference type="Gene3D" id="2.20.25.590">
    <property type="match status" value="1"/>
</dbReference>
<feature type="signal peptide" evidence="6">
    <location>
        <begin position="1"/>
        <end position="21"/>
    </location>
</feature>
<keyword evidence="7" id="KW-1185">Reference proteome</keyword>
<protein>
    <recommendedName>
        <fullName evidence="6">Beta-microseminoprotein</fullName>
    </recommendedName>
</protein>
<comment type="subcellular location">
    <subcellularLocation>
        <location evidence="1 6">Secreted</location>
    </subcellularLocation>
</comment>
<evidence type="ECO:0000256" key="4">
    <source>
        <dbReference type="ARBA" id="ARBA00022729"/>
    </source>
</evidence>
<comment type="similarity">
    <text evidence="2 6">Belongs to the beta-microseminoprotein family.</text>
</comment>
<dbReference type="KEGG" id="pvp:105288993"/>
<dbReference type="KEGG" id="pgig:120609659"/>
<proteinExistence type="inferred from homology"/>
<accession>A0A6P3Q3X1</accession>
<dbReference type="Proteomes" id="UP000515202">
    <property type="component" value="Unplaced"/>
</dbReference>
<dbReference type="GeneID" id="120609659"/>
<feature type="chain" id="PRO_5044518620" description="Beta-microseminoprotein" evidence="6">
    <location>
        <begin position="22"/>
        <end position="115"/>
    </location>
</feature>
<gene>
    <name evidence="8 9" type="primary">MSMB</name>
</gene>
<evidence type="ECO:0000313" key="7">
    <source>
        <dbReference type="Proteomes" id="UP000515202"/>
    </source>
</evidence>
<dbReference type="RefSeq" id="XP_039728332.1">
    <property type="nucleotide sequence ID" value="XM_039872398.1"/>
</dbReference>
<evidence type="ECO:0000313" key="8">
    <source>
        <dbReference type="RefSeq" id="XP_011353764.1"/>
    </source>
</evidence>
<dbReference type="Gene3D" id="2.10.70.10">
    <property type="entry name" value="Complement Module, domain 1"/>
    <property type="match status" value="1"/>
</dbReference>
<dbReference type="RefSeq" id="XP_023383747.1">
    <property type="nucleotide sequence ID" value="XM_023527979.1"/>
</dbReference>
<keyword evidence="4 6" id="KW-0732">Signal</keyword>
<dbReference type="PANTHER" id="PTHR10500">
    <property type="entry name" value="BETA-MICROSEMINOPROTEIN"/>
    <property type="match status" value="1"/>
</dbReference>